<feature type="compositionally biased region" description="Polar residues" evidence="1">
    <location>
        <begin position="834"/>
        <end position="852"/>
    </location>
</feature>
<dbReference type="SMART" id="SM00225">
    <property type="entry name" value="BTB"/>
    <property type="match status" value="1"/>
</dbReference>
<dbReference type="GO" id="GO:0032968">
    <property type="term" value="P:positive regulation of transcription elongation by RNA polymerase II"/>
    <property type="evidence" value="ECO:0007669"/>
    <property type="project" value="InterPro"/>
</dbReference>
<feature type="compositionally biased region" description="Polar residues" evidence="1">
    <location>
        <begin position="708"/>
        <end position="719"/>
    </location>
</feature>
<feature type="region of interest" description="Disordered" evidence="1">
    <location>
        <begin position="1030"/>
        <end position="1093"/>
    </location>
</feature>
<dbReference type="EMBL" id="JAUPFM010000006">
    <property type="protein sequence ID" value="KAK2849094.1"/>
    <property type="molecule type" value="Genomic_DNA"/>
</dbReference>
<gene>
    <name evidence="3" type="ORF">Q5P01_008928</name>
</gene>
<feature type="region of interest" description="Disordered" evidence="1">
    <location>
        <begin position="578"/>
        <end position="597"/>
    </location>
</feature>
<dbReference type="SUPFAM" id="SSF54695">
    <property type="entry name" value="POZ domain"/>
    <property type="match status" value="1"/>
</dbReference>
<keyword evidence="4" id="KW-1185">Reference proteome</keyword>
<reference evidence="3" key="1">
    <citation type="submission" date="2023-07" db="EMBL/GenBank/DDBJ databases">
        <title>Chromosome-level Genome Assembly of Striped Snakehead (Channa striata).</title>
        <authorList>
            <person name="Liu H."/>
        </authorList>
    </citation>
    <scope>NUCLEOTIDE SEQUENCE</scope>
    <source>
        <strain evidence="3">Gz</strain>
        <tissue evidence="3">Muscle</tissue>
    </source>
</reference>
<dbReference type="InterPro" id="IPR011333">
    <property type="entry name" value="SKP1/BTB/POZ_sf"/>
</dbReference>
<evidence type="ECO:0000313" key="4">
    <source>
        <dbReference type="Proteomes" id="UP001187415"/>
    </source>
</evidence>
<organism evidence="3 4">
    <name type="scientific">Channa striata</name>
    <name type="common">Snakehead murrel</name>
    <name type="synonym">Ophicephalus striatus</name>
    <dbReference type="NCBI Taxonomy" id="64152"/>
    <lineage>
        <taxon>Eukaryota</taxon>
        <taxon>Metazoa</taxon>
        <taxon>Chordata</taxon>
        <taxon>Craniata</taxon>
        <taxon>Vertebrata</taxon>
        <taxon>Euteleostomi</taxon>
        <taxon>Actinopterygii</taxon>
        <taxon>Neopterygii</taxon>
        <taxon>Teleostei</taxon>
        <taxon>Neoteleostei</taxon>
        <taxon>Acanthomorphata</taxon>
        <taxon>Anabantaria</taxon>
        <taxon>Anabantiformes</taxon>
        <taxon>Channoidei</taxon>
        <taxon>Channidae</taxon>
        <taxon>Channa</taxon>
    </lineage>
</organism>
<sequence>MWCYQKPGFEALLLAELQKQQQCSQFCDTLLKAGGVSVPAHSCVISAISPHMSSALSSTPPPPAGQTRFLEFRTLGACTLLHMVRLLYSGEMSGEGEKEKQEAISAAAKLGIYGLVEVTKRDRNSRCEEGEGQHLDVGVQTEPLMPQESEGRWARWRRVVRDGSTILWKETLSDGENDKCVQTEELPVNTPPPNHPAASFDTIDVSALQGLGQTQSHLVPPQIPYVPMSLIYPPDQSEVPHQSSAPTPSMQDTTAAGHTSVAVVVPPYSSVPSSFLPFLTQSTHCAADSQTWCTGPQAADRGVVADEEWEDERFAEFQGNIPGFINYFLNPNKEEGSRRGRGRSRRRAGVGVAIRAGRGERRARRPRARTAGRGRGGLMQIVDVQDVGVSRLQKLFLQRGGVRASRLGQGGGAVGRKLCLKTRELLQGPKSRQRRRQGKIWEFSQSGDGLPFSESRGGGGNKQHGWRNTVQELHQAVPTVGRPPRARAKPPTSFSRSSPTVQFYKAHTLSASSTSLQHSPCPNLLSPPVSYKSPASSLLHTTSLPPPAPPSNEEQPEHIERLLEEVMMGLDILTNNSVAPHSQLPHPNSSSCAFASSGNNLPQNKEVLTMGLLEAHSNFHGSTQVDIVTNSEVPNVQHQGEGELNKILDNFLQTFEQKIDSCSGREEKEMGGEIPKKVSHSYIFLSKYGKSKIDNHPSHSSSTEHTKTPATETQQSCSQPRKAAARCAVPPKDTEGASWKARPPTGRPKRRKKSLCLFSLDKKRTWTDLKPRISPDRGPIQLQQIPVVKLVRSSLLPARVKLHGCSQTVKVKESLLEETPPHKRPPGGRRGRSQKNCQLSTNSESSIPQVQPQPVERCGMEEELDNNYERLEDKFFPQQQETTREPKRPGKKRRPHSDDESTNDAAEFKKVCFEQVAQLTTLTHVPSSESADCGSEAATVDIEDAINVETVSLTSAGDGWRRKEDNEKLVWNEVTIRETRGILVDDEVKDSSDEIIDVDRDSDEITDLEKIRNNYKECEEKGFCQFKAPAVSTPSHSAKGARLDSPGSREDKDIDVVGGSSPLSDPVIISWRASSEGEEEEEEDEEVDIIGEQTDYTSSAVFNAASEGELVNANYQAEMLLR</sequence>
<dbReference type="PANTHER" id="PTHR47639">
    <property type="entry name" value="BTB/POZ DOMAIN-CONTAINING PROTEIN 18"/>
    <property type="match status" value="1"/>
</dbReference>
<protein>
    <recommendedName>
        <fullName evidence="2">BTB domain-containing protein</fullName>
    </recommendedName>
</protein>
<dbReference type="Gene3D" id="3.30.710.10">
    <property type="entry name" value="Potassium Channel Kv1.1, Chain A"/>
    <property type="match status" value="1"/>
</dbReference>
<feature type="region of interest" description="Disordered" evidence="1">
    <location>
        <begin position="813"/>
        <end position="856"/>
    </location>
</feature>
<feature type="region of interest" description="Disordered" evidence="1">
    <location>
        <begin position="425"/>
        <end position="499"/>
    </location>
</feature>
<dbReference type="PANTHER" id="PTHR47639:SF1">
    <property type="entry name" value="BTB_POZ DOMAIN-CONTAINING PROTEIN 18"/>
    <property type="match status" value="1"/>
</dbReference>
<dbReference type="Proteomes" id="UP001187415">
    <property type="component" value="Unassembled WGS sequence"/>
</dbReference>
<feature type="compositionally biased region" description="Acidic residues" evidence="1">
    <location>
        <begin position="1076"/>
        <end position="1089"/>
    </location>
</feature>
<comment type="caution">
    <text evidence="3">The sequence shown here is derived from an EMBL/GenBank/DDBJ whole genome shotgun (WGS) entry which is preliminary data.</text>
</comment>
<feature type="domain" description="BTB" evidence="2">
    <location>
        <begin position="27"/>
        <end position="96"/>
    </location>
</feature>
<feature type="compositionally biased region" description="Low complexity" evidence="1">
    <location>
        <begin position="533"/>
        <end position="543"/>
    </location>
</feature>
<feature type="region of interest" description="Disordered" evidence="1">
    <location>
        <begin position="693"/>
        <end position="754"/>
    </location>
</feature>
<feature type="compositionally biased region" description="Polar residues" evidence="1">
    <location>
        <begin position="239"/>
        <end position="255"/>
    </location>
</feature>
<dbReference type="PROSITE" id="PS50097">
    <property type="entry name" value="BTB"/>
    <property type="match status" value="1"/>
</dbReference>
<proteinExistence type="predicted"/>
<evidence type="ECO:0000313" key="3">
    <source>
        <dbReference type="EMBL" id="KAK2849094.1"/>
    </source>
</evidence>
<feature type="region of interest" description="Disordered" evidence="1">
    <location>
        <begin position="234"/>
        <end position="255"/>
    </location>
</feature>
<evidence type="ECO:0000259" key="2">
    <source>
        <dbReference type="PROSITE" id="PS50097"/>
    </source>
</evidence>
<name>A0AA88SWX3_CHASR</name>
<dbReference type="AlphaFoldDB" id="A0AA88SWX3"/>
<accession>A0AA88SWX3</accession>
<feature type="compositionally biased region" description="Basic and acidic residues" evidence="1">
    <location>
        <begin position="693"/>
        <end position="707"/>
    </location>
</feature>
<feature type="region of interest" description="Disordered" evidence="1">
    <location>
        <begin position="527"/>
        <end position="556"/>
    </location>
</feature>
<dbReference type="Pfam" id="PF00651">
    <property type="entry name" value="BTB"/>
    <property type="match status" value="1"/>
</dbReference>
<evidence type="ECO:0000256" key="1">
    <source>
        <dbReference type="SAM" id="MobiDB-lite"/>
    </source>
</evidence>
<feature type="region of interest" description="Disordered" evidence="1">
    <location>
        <begin position="872"/>
        <end position="904"/>
    </location>
</feature>
<feature type="compositionally biased region" description="Basic residues" evidence="1">
    <location>
        <begin position="822"/>
        <end position="833"/>
    </location>
</feature>
<dbReference type="InterPro" id="IPR000210">
    <property type="entry name" value="BTB/POZ_dom"/>
</dbReference>
<dbReference type="InterPro" id="IPR042915">
    <property type="entry name" value="BTBD18"/>
</dbReference>